<proteinExistence type="predicted"/>
<evidence type="ECO:0000313" key="5">
    <source>
        <dbReference type="Proteomes" id="UP000829364"/>
    </source>
</evidence>
<dbReference type="Gene3D" id="3.40.50.300">
    <property type="entry name" value="P-loop containing nucleotide triphosphate hydrolases"/>
    <property type="match status" value="1"/>
</dbReference>
<dbReference type="GO" id="GO:0005739">
    <property type="term" value="C:mitochondrion"/>
    <property type="evidence" value="ECO:0007669"/>
    <property type="project" value="TreeGrafter"/>
</dbReference>
<dbReference type="InterPro" id="IPR006073">
    <property type="entry name" value="GTP-bd"/>
</dbReference>
<dbReference type="PANTHER" id="PTHR45782:SF4">
    <property type="entry name" value="MITOCHONDRIAL RIBOSOME-ASSOCIATED GTPASE 1"/>
    <property type="match status" value="1"/>
</dbReference>
<evidence type="ECO:0000256" key="1">
    <source>
        <dbReference type="ARBA" id="ARBA00022741"/>
    </source>
</evidence>
<dbReference type="GO" id="GO:0003924">
    <property type="term" value="F:GTPase activity"/>
    <property type="evidence" value="ECO:0007669"/>
    <property type="project" value="TreeGrafter"/>
</dbReference>
<evidence type="ECO:0000259" key="3">
    <source>
        <dbReference type="Pfam" id="PF01926"/>
    </source>
</evidence>
<dbReference type="SUPFAM" id="SSF52540">
    <property type="entry name" value="P-loop containing nucleoside triphosphate hydrolases"/>
    <property type="match status" value="1"/>
</dbReference>
<dbReference type="RefSeq" id="XP_047847606.1">
    <property type="nucleotide sequence ID" value="XM_047991594.1"/>
</dbReference>
<dbReference type="InterPro" id="IPR023179">
    <property type="entry name" value="GTP-bd_ortho_bundle_sf"/>
</dbReference>
<dbReference type="GO" id="GO:0032543">
    <property type="term" value="P:mitochondrial translation"/>
    <property type="evidence" value="ECO:0007669"/>
    <property type="project" value="TreeGrafter"/>
</dbReference>
<evidence type="ECO:0000256" key="2">
    <source>
        <dbReference type="ARBA" id="ARBA00023134"/>
    </source>
</evidence>
<dbReference type="GeneID" id="72071845"/>
<dbReference type="Proteomes" id="UP000829364">
    <property type="component" value="Chromosome 10"/>
</dbReference>
<dbReference type="Gene3D" id="1.10.1580.10">
    <property type="match status" value="1"/>
</dbReference>
<evidence type="ECO:0000313" key="4">
    <source>
        <dbReference type="EMBL" id="UNI24125.1"/>
    </source>
</evidence>
<name>A0A9Q8VEP3_9HYPO</name>
<dbReference type="OrthoDB" id="269151at2759"/>
<dbReference type="PANTHER" id="PTHR45782">
    <property type="entry name" value="MITOCHONDRIAL RIBOSOME-ASSOCIATED GTPASE 1"/>
    <property type="match status" value="1"/>
</dbReference>
<dbReference type="EMBL" id="CP086363">
    <property type="protein sequence ID" value="UNI24125.1"/>
    <property type="molecule type" value="Genomic_DNA"/>
</dbReference>
<dbReference type="GO" id="GO:0005525">
    <property type="term" value="F:GTP binding"/>
    <property type="evidence" value="ECO:0007669"/>
    <property type="project" value="UniProtKB-KW"/>
</dbReference>
<dbReference type="InterPro" id="IPR027417">
    <property type="entry name" value="P-loop_NTPase"/>
</dbReference>
<dbReference type="KEGG" id="ptkz:JDV02_009900"/>
<gene>
    <name evidence="4" type="primary">mtg1</name>
    <name evidence="4" type="ORF">JDV02_009900</name>
</gene>
<dbReference type="AlphaFoldDB" id="A0A9Q8VEP3"/>
<accession>A0A9Q8VEP3</accession>
<organism evidence="4 5">
    <name type="scientific">Purpureocillium takamizusanense</name>
    <dbReference type="NCBI Taxonomy" id="2060973"/>
    <lineage>
        <taxon>Eukaryota</taxon>
        <taxon>Fungi</taxon>
        <taxon>Dikarya</taxon>
        <taxon>Ascomycota</taxon>
        <taxon>Pezizomycotina</taxon>
        <taxon>Sordariomycetes</taxon>
        <taxon>Hypocreomycetidae</taxon>
        <taxon>Hypocreales</taxon>
        <taxon>Ophiocordycipitaceae</taxon>
        <taxon>Purpureocillium</taxon>
    </lineage>
</organism>
<reference evidence="4" key="1">
    <citation type="submission" date="2021-11" db="EMBL/GenBank/DDBJ databases">
        <title>Purpureocillium_takamizusanense_genome.</title>
        <authorList>
            <person name="Nguyen N.-H."/>
        </authorList>
    </citation>
    <scope>NUCLEOTIDE SEQUENCE</scope>
    <source>
        <strain evidence="4">PT3</strain>
    </source>
</reference>
<keyword evidence="2" id="KW-0342">GTP-binding</keyword>
<keyword evidence="5" id="KW-1185">Reference proteome</keyword>
<sequence>MASAGASAAAAAAAATAARFVSRDSFAIPSSIPKTYFLGHHAAGASKIKGLLSTISVVLECRDFRLPLSTHNPTLERAVAGRERLVVYTKADLGADSARAARPALRRLYGPDRVLFWDKNRPATTDALLARLRDMAREQDSLTGLRALVVGMPNVGKSTLLNALRAAGAPPGQRRAKAARTGDQAGVTRRVGTAVRVVDPEDASSPDGSGGGRGVAGGVYVLDTPGIFQPYVDDGETMVKVALAHGIKKGLIPDEILADYLLYRMNRWDPHLYARYCPPTNDVNEFLDAVARRDGKLKTGGLPNWQEAAARVLSQWRDGKLGRYVLDDLDDAHLRAHELMLEEPQLSLSQARKLQKEERKREKAR</sequence>
<keyword evidence="1" id="KW-0547">Nucleotide-binding</keyword>
<feature type="domain" description="G" evidence="3">
    <location>
        <begin position="147"/>
        <end position="236"/>
    </location>
</feature>
<protein>
    <submittedName>
        <fullName evidence="4">Mitochondrial GTPase 1</fullName>
    </submittedName>
</protein>
<dbReference type="Pfam" id="PF01926">
    <property type="entry name" value="MMR_HSR1"/>
    <property type="match status" value="1"/>
</dbReference>